<dbReference type="InterPro" id="IPR003352">
    <property type="entry name" value="PTS_EIIC"/>
</dbReference>
<feature type="transmembrane region" description="Helical" evidence="8">
    <location>
        <begin position="355"/>
        <end position="379"/>
    </location>
</feature>
<evidence type="ECO:0000256" key="3">
    <source>
        <dbReference type="ARBA" id="ARBA00022475"/>
    </source>
</evidence>
<comment type="caution">
    <text evidence="11">The sequence shown here is derived from an EMBL/GenBank/DDBJ whole genome shotgun (WGS) entry which is preliminary data.</text>
</comment>
<feature type="transmembrane region" description="Helical" evidence="8">
    <location>
        <begin position="165"/>
        <end position="189"/>
    </location>
</feature>
<dbReference type="PROSITE" id="PS50883">
    <property type="entry name" value="EAL"/>
    <property type="match status" value="1"/>
</dbReference>
<proteinExistence type="predicted"/>
<dbReference type="Proteomes" id="UP001447008">
    <property type="component" value="Unassembled WGS sequence"/>
</dbReference>
<comment type="subcellular location">
    <subcellularLocation>
        <location evidence="1">Cell membrane</location>
        <topology evidence="1">Multi-pass membrane protein</topology>
    </subcellularLocation>
</comment>
<dbReference type="SUPFAM" id="SSF141868">
    <property type="entry name" value="EAL domain-like"/>
    <property type="match status" value="1"/>
</dbReference>
<feature type="transmembrane region" description="Helical" evidence="8">
    <location>
        <begin position="283"/>
        <end position="304"/>
    </location>
</feature>
<keyword evidence="5 8" id="KW-0812">Transmembrane</keyword>
<name>A0ABU9MY75_9GAMM</name>
<keyword evidence="2" id="KW-0813">Transport</keyword>
<feature type="transmembrane region" description="Helical" evidence="8">
    <location>
        <begin position="29"/>
        <end position="49"/>
    </location>
</feature>
<keyword evidence="7 8" id="KW-0472">Membrane</keyword>
<dbReference type="EMBL" id="JBCGCU010000010">
    <property type="protein sequence ID" value="MEM0515786.1"/>
    <property type="molecule type" value="Genomic_DNA"/>
</dbReference>
<dbReference type="CDD" id="cd01948">
    <property type="entry name" value="EAL"/>
    <property type="match status" value="1"/>
</dbReference>
<reference evidence="11 12" key="1">
    <citation type="submission" date="2024-03" db="EMBL/GenBank/DDBJ databases">
        <title>Pseudoalteromonas qingdaonensis sp. nov., isolated from the intestines of marine benthic organisms.</title>
        <authorList>
            <person name="Lin X."/>
            <person name="Fang S."/>
            <person name="Hu X."/>
        </authorList>
    </citation>
    <scope>NUCLEOTIDE SEQUENCE [LARGE SCALE GENOMIC DNA]</scope>
    <source>
        <strain evidence="11 12">YIC-827</strain>
    </source>
</reference>
<dbReference type="PROSITE" id="PS51105">
    <property type="entry name" value="PTS_EIIC_TYPE_3"/>
    <property type="match status" value="1"/>
</dbReference>
<evidence type="ECO:0000256" key="8">
    <source>
        <dbReference type="SAM" id="Phobius"/>
    </source>
</evidence>
<keyword evidence="6 8" id="KW-1133">Transmembrane helix</keyword>
<evidence type="ECO:0000259" key="10">
    <source>
        <dbReference type="PROSITE" id="PS51105"/>
    </source>
</evidence>
<feature type="transmembrane region" description="Helical" evidence="8">
    <location>
        <begin position="209"/>
        <end position="230"/>
    </location>
</feature>
<organism evidence="11 12">
    <name type="scientific">Pseudoalteromonas qingdaonensis</name>
    <dbReference type="NCBI Taxonomy" id="3131913"/>
    <lineage>
        <taxon>Bacteria</taxon>
        <taxon>Pseudomonadati</taxon>
        <taxon>Pseudomonadota</taxon>
        <taxon>Gammaproteobacteria</taxon>
        <taxon>Alteromonadales</taxon>
        <taxon>Pseudoalteromonadaceae</taxon>
        <taxon>Pseudoalteromonas</taxon>
    </lineage>
</organism>
<feature type="domain" description="PTS EIIC type-3" evidence="10">
    <location>
        <begin position="5"/>
        <end position="381"/>
    </location>
</feature>
<dbReference type="InterPro" id="IPR050706">
    <property type="entry name" value="Cyclic-di-GMP_PDE-like"/>
</dbReference>
<feature type="transmembrane region" description="Helical" evidence="8">
    <location>
        <begin position="311"/>
        <end position="335"/>
    </location>
</feature>
<accession>A0ABU9MY75</accession>
<evidence type="ECO:0000256" key="7">
    <source>
        <dbReference type="ARBA" id="ARBA00023136"/>
    </source>
</evidence>
<dbReference type="InterPro" id="IPR001633">
    <property type="entry name" value="EAL_dom"/>
</dbReference>
<feature type="transmembrane region" description="Helical" evidence="8">
    <location>
        <begin position="92"/>
        <end position="113"/>
    </location>
</feature>
<evidence type="ECO:0000256" key="4">
    <source>
        <dbReference type="ARBA" id="ARBA00022597"/>
    </source>
</evidence>
<evidence type="ECO:0000313" key="12">
    <source>
        <dbReference type="Proteomes" id="UP001447008"/>
    </source>
</evidence>
<evidence type="ECO:0000313" key="11">
    <source>
        <dbReference type="EMBL" id="MEM0515786.1"/>
    </source>
</evidence>
<keyword evidence="12" id="KW-1185">Reference proteome</keyword>
<dbReference type="InterPro" id="IPR004501">
    <property type="entry name" value="PTS_EIIC_3"/>
</dbReference>
<feature type="transmembrane region" description="Helical" evidence="8">
    <location>
        <begin position="125"/>
        <end position="144"/>
    </location>
</feature>
<feature type="transmembrane region" description="Helical" evidence="8">
    <location>
        <begin position="61"/>
        <end position="85"/>
    </location>
</feature>
<dbReference type="InterPro" id="IPR035919">
    <property type="entry name" value="EAL_sf"/>
</dbReference>
<evidence type="ECO:0000256" key="1">
    <source>
        <dbReference type="ARBA" id="ARBA00004651"/>
    </source>
</evidence>
<dbReference type="Gene3D" id="3.20.20.450">
    <property type="entry name" value="EAL domain"/>
    <property type="match status" value="1"/>
</dbReference>
<dbReference type="SMART" id="SM00052">
    <property type="entry name" value="EAL"/>
    <property type="match status" value="1"/>
</dbReference>
<dbReference type="Pfam" id="PF00563">
    <property type="entry name" value="EAL"/>
    <property type="match status" value="1"/>
</dbReference>
<dbReference type="Pfam" id="PF02378">
    <property type="entry name" value="PTS_EIIC"/>
    <property type="match status" value="1"/>
</dbReference>
<dbReference type="PANTHER" id="PTHR33121:SF79">
    <property type="entry name" value="CYCLIC DI-GMP PHOSPHODIESTERASE PDED-RELATED"/>
    <property type="match status" value="1"/>
</dbReference>
<protein>
    <submittedName>
        <fullName evidence="11">EAL domain-containing protein</fullName>
    </submittedName>
</protein>
<evidence type="ECO:0000256" key="2">
    <source>
        <dbReference type="ARBA" id="ARBA00022448"/>
    </source>
</evidence>
<dbReference type="PANTHER" id="PTHR33121">
    <property type="entry name" value="CYCLIC DI-GMP PHOSPHODIESTERASE PDEF"/>
    <property type="match status" value="1"/>
</dbReference>
<feature type="domain" description="EAL" evidence="9">
    <location>
        <begin position="426"/>
        <end position="673"/>
    </location>
</feature>
<dbReference type="RefSeq" id="WP_342678726.1">
    <property type="nucleotide sequence ID" value="NZ_JBCGCU010000010.1"/>
</dbReference>
<keyword evidence="3" id="KW-1003">Cell membrane</keyword>
<feature type="transmembrane region" description="Helical" evidence="8">
    <location>
        <begin position="251"/>
        <end position="271"/>
    </location>
</feature>
<keyword evidence="4" id="KW-0762">Sugar transport</keyword>
<evidence type="ECO:0000256" key="6">
    <source>
        <dbReference type="ARBA" id="ARBA00022989"/>
    </source>
</evidence>
<evidence type="ECO:0000256" key="5">
    <source>
        <dbReference type="ARBA" id="ARBA00022692"/>
    </source>
</evidence>
<sequence length="694" mass="78124">MHQRVFAVFTRGAAKLAANTVILSLREGYIALIPFFVMAALVTLVTHWLNYEDLGARYVFLSSFNVLVWTLFPLTTLLSFSYYLAKNLKLNTIAVPILVLTCFTLATGYIYVLDDGSIGINNRAGVLYTILMPIFCCYTMRAILRARWLRIMPVGNISLFLVKHLNLMFPYILVVLATFMLLPMLDSMLGSALSQLNELQSQWSGNEKLTMQLLSAHVLWLFGIHGDYAYQIMAAPQMSDYMLSFAMDGQSYINAFVLLGGSGCIWGLLIACLMQGRGTHEASIARLGSPLALFNLSEILVYALPLVLNPYFVVPFIMVPLINALLSNLVIGQGWLPLVAGADIPWFTPVFMSGYLATGSVIGVLWQALLIALSTLIYLPFVKANREHNVSGRQLDMLVKRVSAGRQLERQAETHFAKLDSEKFAEQKRLTEVIETLKDGALCLYYQPKICKRSKRILGFEALLRHKQSDGTIISPWFIDVLDRFQMMDVVDSFVIDQLELDLQQFHRHQLAPKISFNISPRNLIYRRYKRVIRAFSKFPDQVEVEILESSYVDDFSRTQEVVAKLQSQGIRCAVDDFGTGYSCLSLLSKLNVDTIKFDRSLLPSDEKDSAIILYQSLSQLCHKLGFEVVAEGIESDFHVDFITPLPVKQLQGYYFDRPLTLEQAILKFAEQGLATPVPITQDLPATESKKAAL</sequence>
<evidence type="ECO:0000259" key="9">
    <source>
        <dbReference type="PROSITE" id="PS50883"/>
    </source>
</evidence>
<gene>
    <name evidence="11" type="ORF">WCN91_10250</name>
</gene>